<accession>A0A1H4D9J4</accession>
<dbReference type="STRING" id="1122198.SAMN02745729_10615"/>
<evidence type="ECO:0000313" key="1">
    <source>
        <dbReference type="EMBL" id="SEA69384.1"/>
    </source>
</evidence>
<name>A0A1H4D9J4_9GAMM</name>
<organism evidence="1 2">
    <name type="scientific">Marinobacterium iners DSM 11526</name>
    <dbReference type="NCBI Taxonomy" id="1122198"/>
    <lineage>
        <taxon>Bacteria</taxon>
        <taxon>Pseudomonadati</taxon>
        <taxon>Pseudomonadota</taxon>
        <taxon>Gammaproteobacteria</taxon>
        <taxon>Oceanospirillales</taxon>
        <taxon>Oceanospirillaceae</taxon>
        <taxon>Marinobacterium</taxon>
    </lineage>
</organism>
<proteinExistence type="predicted"/>
<sequence>MVQVVFDKAGDEEVAMVVTRLQAQLQRVPRRRTGCFQCFRLELFLQEIIRLALIHQNRQPFFRGCDQFTAVPGFPCFAISAQIA</sequence>
<protein>
    <submittedName>
        <fullName evidence="1">Uncharacterized protein</fullName>
    </submittedName>
</protein>
<evidence type="ECO:0000313" key="2">
    <source>
        <dbReference type="Proteomes" id="UP000242469"/>
    </source>
</evidence>
<dbReference type="EMBL" id="FNRJ01000006">
    <property type="protein sequence ID" value="SEA69384.1"/>
    <property type="molecule type" value="Genomic_DNA"/>
</dbReference>
<reference evidence="2" key="1">
    <citation type="submission" date="2016-10" db="EMBL/GenBank/DDBJ databases">
        <authorList>
            <person name="Varghese N."/>
            <person name="Submissions S."/>
        </authorList>
    </citation>
    <scope>NUCLEOTIDE SEQUENCE [LARGE SCALE GENOMIC DNA]</scope>
    <source>
        <strain evidence="2">DSM 11526</strain>
    </source>
</reference>
<dbReference type="AlphaFoldDB" id="A0A1H4D9J4"/>
<dbReference type="Proteomes" id="UP000242469">
    <property type="component" value="Unassembled WGS sequence"/>
</dbReference>
<keyword evidence="2" id="KW-1185">Reference proteome</keyword>
<gene>
    <name evidence="1" type="ORF">SAMN02745729_10615</name>
</gene>